<name>U6GVZ8_9EIME</name>
<organism evidence="2 3">
    <name type="scientific">Eimeria praecox</name>
    <dbReference type="NCBI Taxonomy" id="51316"/>
    <lineage>
        <taxon>Eukaryota</taxon>
        <taxon>Sar</taxon>
        <taxon>Alveolata</taxon>
        <taxon>Apicomplexa</taxon>
        <taxon>Conoidasida</taxon>
        <taxon>Coccidia</taxon>
        <taxon>Eucoccidiorida</taxon>
        <taxon>Eimeriorina</taxon>
        <taxon>Eimeriidae</taxon>
        <taxon>Eimeria</taxon>
    </lineage>
</organism>
<dbReference type="EMBL" id="HG692651">
    <property type="protein sequence ID" value="CDI83757.1"/>
    <property type="molecule type" value="Genomic_DNA"/>
</dbReference>
<dbReference type="Proteomes" id="UP000018201">
    <property type="component" value="Unassembled WGS sequence"/>
</dbReference>
<feature type="compositionally biased region" description="Basic residues" evidence="1">
    <location>
        <begin position="197"/>
        <end position="209"/>
    </location>
</feature>
<proteinExistence type="predicted"/>
<dbReference type="VEuPathDB" id="ToxoDB:EPH_0043350"/>
<dbReference type="AlphaFoldDB" id="U6GVZ8"/>
<feature type="compositionally biased region" description="Basic residues" evidence="1">
    <location>
        <begin position="274"/>
        <end position="298"/>
    </location>
</feature>
<evidence type="ECO:0000256" key="1">
    <source>
        <dbReference type="SAM" id="MobiDB-lite"/>
    </source>
</evidence>
<sequence>MGILTVLQHLMRQCKACVDSSIAVLEEKLNYHEEGRNTSQETTPGTESRVTSSPISFMCLASTTAGEDEHRAIVSTPPNLDSQGNQKEEEFVNVKNIVQDKQREAHCSLIALRTEPRGEDDHRAVVATVPSPGTHESHEEQMGVISAPKATRKDRISSIHHFSHEHTVGEGAEPNAASIQLVKPDDTQESLGDARVRKANSKAMKRKPCPNKNSRTHNEANPGQTAGAAADPCAVGDSTVLDVGSVESGLKSKEQEGEPLAPQNGDKQAESAKSVRKNKRKKTSKAKGKRRHGKTGRR</sequence>
<accession>U6GVZ8</accession>
<feature type="region of interest" description="Disordered" evidence="1">
    <location>
        <begin position="197"/>
        <end position="298"/>
    </location>
</feature>
<protein>
    <submittedName>
        <fullName evidence="2">Uncharacterized protein</fullName>
    </submittedName>
</protein>
<evidence type="ECO:0000313" key="2">
    <source>
        <dbReference type="EMBL" id="CDI83757.1"/>
    </source>
</evidence>
<reference evidence="2" key="1">
    <citation type="submission" date="2013-10" db="EMBL/GenBank/DDBJ databases">
        <title>Genomic analysis of the causative agents of coccidiosis in chickens.</title>
        <authorList>
            <person name="Reid A.J."/>
            <person name="Blake D."/>
            <person name="Billington K."/>
            <person name="Browne H."/>
            <person name="Dunn M."/>
            <person name="Hung S."/>
            <person name="Kawahara F."/>
            <person name="Miranda-Saavedra D."/>
            <person name="Mourier T."/>
            <person name="Nagra H."/>
            <person name="Otto T.D."/>
            <person name="Rawlings N."/>
            <person name="Sanchez A."/>
            <person name="Sanders M."/>
            <person name="Subramaniam C."/>
            <person name="Tay Y."/>
            <person name="Dear P."/>
            <person name="Doerig C."/>
            <person name="Gruber A."/>
            <person name="Parkinson J."/>
            <person name="Shirley M."/>
            <person name="Wan K.L."/>
            <person name="Berriman M."/>
            <person name="Tomley F."/>
            <person name="Pain A."/>
        </authorList>
    </citation>
    <scope>NUCLEOTIDE SEQUENCE [LARGE SCALE GENOMIC DNA]</scope>
    <source>
        <strain evidence="2">Houghton</strain>
    </source>
</reference>
<gene>
    <name evidence="2" type="ORF">EPH_0043350</name>
</gene>
<dbReference type="OrthoDB" id="347728at2759"/>
<evidence type="ECO:0000313" key="3">
    <source>
        <dbReference type="Proteomes" id="UP000018201"/>
    </source>
</evidence>
<reference evidence="2" key="2">
    <citation type="submission" date="2013-10" db="EMBL/GenBank/DDBJ databases">
        <authorList>
            <person name="Aslett M."/>
        </authorList>
    </citation>
    <scope>NUCLEOTIDE SEQUENCE [LARGE SCALE GENOMIC DNA]</scope>
    <source>
        <strain evidence="2">Houghton</strain>
    </source>
</reference>
<keyword evidence="3" id="KW-1185">Reference proteome</keyword>